<dbReference type="InterPro" id="IPR012340">
    <property type="entry name" value="NA-bd_OB-fold"/>
</dbReference>
<dbReference type="Gene3D" id="2.40.50.140">
    <property type="entry name" value="Nucleic acid-binding proteins"/>
    <property type="match status" value="1"/>
</dbReference>
<protein>
    <recommendedName>
        <fullName evidence="1">Shieldin complex subunit 2 first OB fold domain-containing protein</fullName>
    </recommendedName>
</protein>
<evidence type="ECO:0000313" key="3">
    <source>
        <dbReference type="Proteomes" id="UP001142393"/>
    </source>
</evidence>
<proteinExistence type="predicted"/>
<dbReference type="Proteomes" id="UP001142393">
    <property type="component" value="Unassembled WGS sequence"/>
</dbReference>
<dbReference type="EMBL" id="JANVFU010000010">
    <property type="protein sequence ID" value="KAJ3742477.1"/>
    <property type="molecule type" value="Genomic_DNA"/>
</dbReference>
<dbReference type="InterPro" id="IPR049507">
    <property type="entry name" value="SHLD2_OB1"/>
</dbReference>
<dbReference type="SUPFAM" id="SSF50249">
    <property type="entry name" value="Nucleic acid-binding proteins"/>
    <property type="match status" value="1"/>
</dbReference>
<gene>
    <name evidence="2" type="ORF">DFH05DRAFT_216153</name>
</gene>
<comment type="caution">
    <text evidence="2">The sequence shown here is derived from an EMBL/GenBank/DDBJ whole genome shotgun (WGS) entry which is preliminary data.</text>
</comment>
<name>A0A9W8NXA5_9AGAR</name>
<organism evidence="2 3">
    <name type="scientific">Lentinula detonsa</name>
    <dbReference type="NCBI Taxonomy" id="2804962"/>
    <lineage>
        <taxon>Eukaryota</taxon>
        <taxon>Fungi</taxon>
        <taxon>Dikarya</taxon>
        <taxon>Basidiomycota</taxon>
        <taxon>Agaricomycotina</taxon>
        <taxon>Agaricomycetes</taxon>
        <taxon>Agaricomycetidae</taxon>
        <taxon>Agaricales</taxon>
        <taxon>Marasmiineae</taxon>
        <taxon>Omphalotaceae</taxon>
        <taxon>Lentinula</taxon>
    </lineage>
</organism>
<reference evidence="2 3" key="1">
    <citation type="journal article" date="2023" name="Proc. Natl. Acad. Sci. U.S.A.">
        <title>A global phylogenomic analysis of the shiitake genus Lentinula.</title>
        <authorList>
            <person name="Sierra-Patev S."/>
            <person name="Min B."/>
            <person name="Naranjo-Ortiz M."/>
            <person name="Looney B."/>
            <person name="Konkel Z."/>
            <person name="Slot J.C."/>
            <person name="Sakamoto Y."/>
            <person name="Steenwyk J.L."/>
            <person name="Rokas A."/>
            <person name="Carro J."/>
            <person name="Camarero S."/>
            <person name="Ferreira P."/>
            <person name="Molpeceres G."/>
            <person name="Ruiz-Duenas F.J."/>
            <person name="Serrano A."/>
            <person name="Henrissat B."/>
            <person name="Drula E."/>
            <person name="Hughes K.W."/>
            <person name="Mata J.L."/>
            <person name="Ishikawa N.K."/>
            <person name="Vargas-Isla R."/>
            <person name="Ushijima S."/>
            <person name="Smith C.A."/>
            <person name="Donoghue J."/>
            <person name="Ahrendt S."/>
            <person name="Andreopoulos W."/>
            <person name="He G."/>
            <person name="LaButti K."/>
            <person name="Lipzen A."/>
            <person name="Ng V."/>
            <person name="Riley R."/>
            <person name="Sandor L."/>
            <person name="Barry K."/>
            <person name="Martinez A.T."/>
            <person name="Xiao Y."/>
            <person name="Gibbons J.G."/>
            <person name="Terashima K."/>
            <person name="Grigoriev I.V."/>
            <person name="Hibbett D."/>
        </authorList>
    </citation>
    <scope>NUCLEOTIDE SEQUENCE [LARGE SCALE GENOMIC DNA]</scope>
    <source>
        <strain evidence="2 3">TFB7810</strain>
    </source>
</reference>
<dbReference type="AlphaFoldDB" id="A0A9W8NXA5"/>
<keyword evidence="3" id="KW-1185">Reference proteome</keyword>
<accession>A0A9W8NXA5</accession>
<dbReference type="Pfam" id="PF21669">
    <property type="entry name" value="SHLD2_OB1"/>
    <property type="match status" value="1"/>
</dbReference>
<feature type="domain" description="Shieldin complex subunit 2 first OB fold" evidence="1">
    <location>
        <begin position="159"/>
        <end position="259"/>
    </location>
</feature>
<evidence type="ECO:0000259" key="1">
    <source>
        <dbReference type="Pfam" id="PF21669"/>
    </source>
</evidence>
<sequence>MYHIFLGAPRAKILLQSSQENIQYTWTTIPSYQNTAGSPYLLPPPATLEAASRRISLMYQNAIFQNDESEEEPEECEEEGTSTLITWAPTPMDAEISKENTRLANSRSFINTTTRLEYEIESQETQESQSFNYSDSSSIANFPKFHFNLHSITSLAAIQKLGKTDYGSTKVNVLLAVLEVEGPDTIRIKKGPDAGQEISILKMILGDEDGSVCRLTAWREIADVWGGSGPKDLGTKRGDVVLIENVTASHDPSTSPTLSASSNLKSRIEVCYRTMPNAHEDMRLRPDLRLGGSDASVRKVASIKSFICCEADLNEFVDFENRMHEVDPRILAVCHNSV</sequence>
<evidence type="ECO:0000313" key="2">
    <source>
        <dbReference type="EMBL" id="KAJ3742477.1"/>
    </source>
</evidence>